<dbReference type="EMBL" id="CAJVPQ010001995">
    <property type="protein sequence ID" value="CAG8578829.1"/>
    <property type="molecule type" value="Genomic_DNA"/>
</dbReference>
<dbReference type="Proteomes" id="UP000789570">
    <property type="component" value="Unassembled WGS sequence"/>
</dbReference>
<proteinExistence type="predicted"/>
<comment type="caution">
    <text evidence="1">The sequence shown here is derived from an EMBL/GenBank/DDBJ whole genome shotgun (WGS) entry which is preliminary data.</text>
</comment>
<sequence length="212" mass="24314">MTDSISVYLDDDKSIQLIIGEPTFKRKQNQSLEVDHREFSLTLQIPRIFSWKREIKEIDLEVSIRRTKGDYRIEFGAKSKGLGVNFFALKVLVLKVCSSAKGLYAKDRRKIESVLENDDNAEIYNNPSMAMESWWSSTFLVFYLIIGPQISHAINHHAWKNPPAKFYNSVIPDGDPLPELISDIEAVSENAVLKYRAELIADYEKIENPFGN</sequence>
<protein>
    <submittedName>
        <fullName evidence="1">5843_t:CDS:1</fullName>
    </submittedName>
</protein>
<organism evidence="1 2">
    <name type="scientific">Funneliformis caledonium</name>
    <dbReference type="NCBI Taxonomy" id="1117310"/>
    <lineage>
        <taxon>Eukaryota</taxon>
        <taxon>Fungi</taxon>
        <taxon>Fungi incertae sedis</taxon>
        <taxon>Mucoromycota</taxon>
        <taxon>Glomeromycotina</taxon>
        <taxon>Glomeromycetes</taxon>
        <taxon>Glomerales</taxon>
        <taxon>Glomeraceae</taxon>
        <taxon>Funneliformis</taxon>
    </lineage>
</organism>
<keyword evidence="2" id="KW-1185">Reference proteome</keyword>
<gene>
    <name evidence="1" type="ORF">FCALED_LOCUS7486</name>
</gene>
<accession>A0A9N9G458</accession>
<name>A0A9N9G458_9GLOM</name>
<dbReference type="AlphaFoldDB" id="A0A9N9G458"/>
<reference evidence="1" key="1">
    <citation type="submission" date="2021-06" db="EMBL/GenBank/DDBJ databases">
        <authorList>
            <person name="Kallberg Y."/>
            <person name="Tangrot J."/>
            <person name="Rosling A."/>
        </authorList>
    </citation>
    <scope>NUCLEOTIDE SEQUENCE</scope>
    <source>
        <strain evidence="1">UK204</strain>
    </source>
</reference>
<evidence type="ECO:0000313" key="1">
    <source>
        <dbReference type="EMBL" id="CAG8578829.1"/>
    </source>
</evidence>
<evidence type="ECO:0000313" key="2">
    <source>
        <dbReference type="Proteomes" id="UP000789570"/>
    </source>
</evidence>